<dbReference type="PANTHER" id="PTHR43811:SF23">
    <property type="entry name" value="FKBP-TYPE 22 KDA PEPTIDYL-PROLYL CIS-TRANS ISOMERASE"/>
    <property type="match status" value="1"/>
</dbReference>
<proteinExistence type="inferred from homology"/>
<name>A0AAW7XEM9_9GAMM</name>
<evidence type="ECO:0000256" key="5">
    <source>
        <dbReference type="PROSITE-ProRule" id="PRU00277"/>
    </source>
</evidence>
<dbReference type="Proteomes" id="UP001169862">
    <property type="component" value="Unassembled WGS sequence"/>
</dbReference>
<feature type="chain" id="PRO_5043644984" description="Peptidyl-prolyl cis-trans isomerase" evidence="7">
    <location>
        <begin position="27"/>
        <end position="184"/>
    </location>
</feature>
<dbReference type="AlphaFoldDB" id="A0AAW7XEM9"/>
<keyword evidence="4 5" id="KW-0413">Isomerase</keyword>
<reference evidence="9" key="1">
    <citation type="submission" date="2023-07" db="EMBL/GenBank/DDBJ databases">
        <title>Genome content predicts the carbon catabolic preferences of heterotrophic bacteria.</title>
        <authorList>
            <person name="Gralka M."/>
        </authorList>
    </citation>
    <scope>NUCLEOTIDE SEQUENCE</scope>
    <source>
        <strain evidence="9">I2M16</strain>
    </source>
</reference>
<comment type="similarity">
    <text evidence="2 6">Belongs to the FKBP-type PPIase family.</text>
</comment>
<feature type="domain" description="PPIase FKBP-type" evidence="8">
    <location>
        <begin position="89"/>
        <end position="175"/>
    </location>
</feature>
<keyword evidence="7" id="KW-0732">Signal</keyword>
<dbReference type="InterPro" id="IPR000774">
    <property type="entry name" value="PPIase_FKBP_N"/>
</dbReference>
<comment type="catalytic activity">
    <reaction evidence="1 5 6">
        <text>[protein]-peptidylproline (omega=180) = [protein]-peptidylproline (omega=0)</text>
        <dbReference type="Rhea" id="RHEA:16237"/>
        <dbReference type="Rhea" id="RHEA-COMP:10747"/>
        <dbReference type="Rhea" id="RHEA-COMP:10748"/>
        <dbReference type="ChEBI" id="CHEBI:83833"/>
        <dbReference type="ChEBI" id="CHEBI:83834"/>
        <dbReference type="EC" id="5.2.1.8"/>
    </reaction>
</comment>
<gene>
    <name evidence="9" type="ORF">Q4490_03185</name>
</gene>
<dbReference type="Gene3D" id="3.10.50.40">
    <property type="match status" value="1"/>
</dbReference>
<evidence type="ECO:0000313" key="10">
    <source>
        <dbReference type="Proteomes" id="UP001169862"/>
    </source>
</evidence>
<accession>A0AAW7XEM9</accession>
<dbReference type="EC" id="5.2.1.8" evidence="6"/>
<dbReference type="PROSITE" id="PS50059">
    <property type="entry name" value="FKBP_PPIASE"/>
    <property type="match status" value="1"/>
</dbReference>
<dbReference type="PANTHER" id="PTHR43811">
    <property type="entry name" value="FKBP-TYPE PEPTIDYL-PROLYL CIS-TRANS ISOMERASE FKPA"/>
    <property type="match status" value="1"/>
</dbReference>
<sequence>MKKRTVFKHLGAVFCACVLLVGCSDAQEERQREAFRQSLVDKAVNDDTRKQGDAFLAENKERDGIIEMPSGLQYRILKTGDGHVSPSFDQAVVVHYQGRRIDGFVFDDTAQRGEPSVFPVNKVIRGWQQALIKMHVGDQWELYVPADLAYGATSPSTDIPANSVLIFTVELLDIQSHDGRSIEG</sequence>
<evidence type="ECO:0000256" key="7">
    <source>
        <dbReference type="SAM" id="SignalP"/>
    </source>
</evidence>
<evidence type="ECO:0000256" key="2">
    <source>
        <dbReference type="ARBA" id="ARBA00006577"/>
    </source>
</evidence>
<dbReference type="Pfam" id="PF00254">
    <property type="entry name" value="FKBP_C"/>
    <property type="match status" value="1"/>
</dbReference>
<evidence type="ECO:0000256" key="1">
    <source>
        <dbReference type="ARBA" id="ARBA00000971"/>
    </source>
</evidence>
<dbReference type="InterPro" id="IPR046357">
    <property type="entry name" value="PPIase_dom_sf"/>
</dbReference>
<organism evidence="9 10">
    <name type="scientific">Neptunomonas phycophila</name>
    <dbReference type="NCBI Taxonomy" id="1572645"/>
    <lineage>
        <taxon>Bacteria</taxon>
        <taxon>Pseudomonadati</taxon>
        <taxon>Pseudomonadota</taxon>
        <taxon>Gammaproteobacteria</taxon>
        <taxon>Oceanospirillales</taxon>
        <taxon>Oceanospirillaceae</taxon>
        <taxon>Neptunomonas</taxon>
    </lineage>
</organism>
<dbReference type="Pfam" id="PF01346">
    <property type="entry name" value="FKBP_N"/>
    <property type="match status" value="1"/>
</dbReference>
<feature type="signal peptide" evidence="7">
    <location>
        <begin position="1"/>
        <end position="26"/>
    </location>
</feature>
<evidence type="ECO:0000256" key="3">
    <source>
        <dbReference type="ARBA" id="ARBA00023110"/>
    </source>
</evidence>
<comment type="caution">
    <text evidence="9">The sequence shown here is derived from an EMBL/GenBank/DDBJ whole genome shotgun (WGS) entry which is preliminary data.</text>
</comment>
<evidence type="ECO:0000313" key="9">
    <source>
        <dbReference type="EMBL" id="MDO6452560.1"/>
    </source>
</evidence>
<dbReference type="EMBL" id="JAUOPG010000002">
    <property type="protein sequence ID" value="MDO6452560.1"/>
    <property type="molecule type" value="Genomic_DNA"/>
</dbReference>
<dbReference type="GO" id="GO:0003755">
    <property type="term" value="F:peptidyl-prolyl cis-trans isomerase activity"/>
    <property type="evidence" value="ECO:0007669"/>
    <property type="project" value="UniProtKB-UniRule"/>
</dbReference>
<protein>
    <recommendedName>
        <fullName evidence="6">Peptidyl-prolyl cis-trans isomerase</fullName>
        <ecNumber evidence="6">5.2.1.8</ecNumber>
    </recommendedName>
</protein>
<dbReference type="InterPro" id="IPR001179">
    <property type="entry name" value="PPIase_FKBP_dom"/>
</dbReference>
<dbReference type="GO" id="GO:0006457">
    <property type="term" value="P:protein folding"/>
    <property type="evidence" value="ECO:0007669"/>
    <property type="project" value="InterPro"/>
</dbReference>
<evidence type="ECO:0000256" key="4">
    <source>
        <dbReference type="ARBA" id="ARBA00023235"/>
    </source>
</evidence>
<keyword evidence="3 5" id="KW-0697">Rotamase</keyword>
<dbReference type="SUPFAM" id="SSF54534">
    <property type="entry name" value="FKBP-like"/>
    <property type="match status" value="1"/>
</dbReference>
<dbReference type="PROSITE" id="PS51257">
    <property type="entry name" value="PROKAR_LIPOPROTEIN"/>
    <property type="match status" value="1"/>
</dbReference>
<evidence type="ECO:0000259" key="8">
    <source>
        <dbReference type="PROSITE" id="PS50059"/>
    </source>
</evidence>
<evidence type="ECO:0000256" key="6">
    <source>
        <dbReference type="RuleBase" id="RU003915"/>
    </source>
</evidence>
<dbReference type="RefSeq" id="WP_303548598.1">
    <property type="nucleotide sequence ID" value="NZ_JAUOPG010000002.1"/>
</dbReference>